<comment type="caution">
    <text evidence="4">The sequence shown here is derived from an EMBL/GenBank/DDBJ whole genome shotgun (WGS) entry which is preliminary data.</text>
</comment>
<evidence type="ECO:0000313" key="5">
    <source>
        <dbReference type="Proteomes" id="UP000305778"/>
    </source>
</evidence>
<dbReference type="SUPFAM" id="SSF81606">
    <property type="entry name" value="PP2C-like"/>
    <property type="match status" value="1"/>
</dbReference>
<dbReference type="SMART" id="SM00331">
    <property type="entry name" value="PP2C_SIG"/>
    <property type="match status" value="1"/>
</dbReference>
<dbReference type="InterPro" id="IPR003018">
    <property type="entry name" value="GAF"/>
</dbReference>
<dbReference type="PANTHER" id="PTHR43156:SF2">
    <property type="entry name" value="STAGE II SPORULATION PROTEIN E"/>
    <property type="match status" value="1"/>
</dbReference>
<dbReference type="Gene3D" id="3.30.450.40">
    <property type="match status" value="1"/>
</dbReference>
<dbReference type="SUPFAM" id="SSF55781">
    <property type="entry name" value="GAF domain-like"/>
    <property type="match status" value="1"/>
</dbReference>
<organism evidence="4 5">
    <name type="scientific">Actinacidiphila oryziradicis</name>
    <dbReference type="NCBI Taxonomy" id="2571141"/>
    <lineage>
        <taxon>Bacteria</taxon>
        <taxon>Bacillati</taxon>
        <taxon>Actinomycetota</taxon>
        <taxon>Actinomycetes</taxon>
        <taxon>Kitasatosporales</taxon>
        <taxon>Streptomycetaceae</taxon>
        <taxon>Actinacidiphila</taxon>
    </lineage>
</organism>
<name>A0A4U0S6Q6_9ACTN</name>
<dbReference type="EMBL" id="SUMC01000047">
    <property type="protein sequence ID" value="TKA04800.1"/>
    <property type="molecule type" value="Genomic_DNA"/>
</dbReference>
<dbReference type="Proteomes" id="UP000305778">
    <property type="component" value="Unassembled WGS sequence"/>
</dbReference>
<dbReference type="SMART" id="SM00065">
    <property type="entry name" value="GAF"/>
    <property type="match status" value="1"/>
</dbReference>
<evidence type="ECO:0000256" key="1">
    <source>
        <dbReference type="ARBA" id="ARBA00022801"/>
    </source>
</evidence>
<dbReference type="InterPro" id="IPR029016">
    <property type="entry name" value="GAF-like_dom_sf"/>
</dbReference>
<reference evidence="4 5" key="1">
    <citation type="submission" date="2019-04" db="EMBL/GenBank/DDBJ databases">
        <title>Streptomyces oryziradicis sp. nov., a novel actinomycete isolated from rhizosphere soil of rice (Oryza sativa L.).</title>
        <authorList>
            <person name="Li C."/>
        </authorList>
    </citation>
    <scope>NUCLEOTIDE SEQUENCE [LARGE SCALE GENOMIC DNA]</scope>
    <source>
        <strain evidence="4 5">NEAU-C40</strain>
    </source>
</reference>
<dbReference type="InterPro" id="IPR052016">
    <property type="entry name" value="Bact_Sigma-Reg"/>
</dbReference>
<keyword evidence="5" id="KW-1185">Reference proteome</keyword>
<dbReference type="Gene3D" id="3.60.40.10">
    <property type="entry name" value="PPM-type phosphatase domain"/>
    <property type="match status" value="1"/>
</dbReference>
<dbReference type="Pfam" id="PF13185">
    <property type="entry name" value="GAF_2"/>
    <property type="match status" value="1"/>
</dbReference>
<proteinExistence type="predicted"/>
<protein>
    <submittedName>
        <fullName evidence="4">GAF domain-containing protein</fullName>
    </submittedName>
</protein>
<feature type="domain" description="PPM-type phosphatase" evidence="3">
    <location>
        <begin position="232"/>
        <end position="453"/>
    </location>
</feature>
<dbReference type="OrthoDB" id="118142at2"/>
<evidence type="ECO:0000313" key="4">
    <source>
        <dbReference type="EMBL" id="TKA04800.1"/>
    </source>
</evidence>
<dbReference type="InterPro" id="IPR001932">
    <property type="entry name" value="PPM-type_phosphatase-like_dom"/>
</dbReference>
<keyword evidence="1" id="KW-0378">Hydrolase</keyword>
<accession>A0A4U0S6Q6</accession>
<evidence type="ECO:0000259" key="3">
    <source>
        <dbReference type="SMART" id="SM00331"/>
    </source>
</evidence>
<dbReference type="AlphaFoldDB" id="A0A4U0S6Q6"/>
<feature type="domain" description="GAF" evidence="2">
    <location>
        <begin position="38"/>
        <end position="213"/>
    </location>
</feature>
<dbReference type="InterPro" id="IPR036457">
    <property type="entry name" value="PPM-type-like_dom_sf"/>
</dbReference>
<dbReference type="Pfam" id="PF07228">
    <property type="entry name" value="SpoIIE"/>
    <property type="match status" value="1"/>
</dbReference>
<gene>
    <name evidence="4" type="ORF">FCI23_34400</name>
</gene>
<evidence type="ECO:0000259" key="2">
    <source>
        <dbReference type="SMART" id="SM00065"/>
    </source>
</evidence>
<dbReference type="PANTHER" id="PTHR43156">
    <property type="entry name" value="STAGE II SPORULATION PROTEIN E-RELATED"/>
    <property type="match status" value="1"/>
</dbReference>
<sequence>MHPPERSRAEAGPLLGTAALRRRLTASAAGDAIGSVLDLRTTGDHVVHALTPGFCRAASVYVLERWLVGESAGMPVDPPRIEARRLALRMGPGAREEYSDVLPIGEVLVFPRDTPYARALATGQPQILAAVDAHTADRLASSGPGDARIDALLRSTSFLVAPLRLRGSAVGFIACTRGEGEPAFSVADVAALESLATRAVVALDNARLYERERRTALAIRASLLPTGAASGVEGCRVAHAYRPAGDGDLVGGDWFDVLRRSNDRVGLIVGDAMGHGPEAAVAMIQLRTAARTLAGLDVDPQGLMRGLDALAADTPGASFATCVYAEWDLRRGVCTLISAGHPPPLIRVNGGPAQTVALSAGLPLGLGDWTGEPVDIPVRESTLLLLYSDGLVESRDADIDVGIARLARALDEVKDIDEAEDADDGLSGVCGRIMDSPLTAGTADDLTLLLARLTPPTS</sequence>
<dbReference type="GO" id="GO:0016791">
    <property type="term" value="F:phosphatase activity"/>
    <property type="evidence" value="ECO:0007669"/>
    <property type="project" value="TreeGrafter"/>
</dbReference>